<sequence>MSNYLNALAAERRLNTTLKWVIGGVGLLGAFGTYMAYQVPKNLNVHLLPSVAVSSTVQVQEGESLVPAANVYAFAYYVWQQVNRWSSDGATDYGAQIFRVQNYVTPRCIAQLTGDLQARQKAGELRQRTRHMSEIPGLGFQANRVIADDAGMAWNVFLDMQIQETYRGQAVKDVFIRYPIRVVRFDVDRERNPWQLAVDCYGTERPARLDEAQMRVAHIPKPGEPPASPNAPELPGRVEPTALPPATAMPSPPGAEASTPLP</sequence>
<dbReference type="AlphaFoldDB" id="A0A368XG85"/>
<gene>
    <name evidence="3" type="ORF">DES41_111164</name>
</gene>
<evidence type="ECO:0000256" key="1">
    <source>
        <dbReference type="SAM" id="MobiDB-lite"/>
    </source>
</evidence>
<reference evidence="3 4" key="1">
    <citation type="submission" date="2018-07" db="EMBL/GenBank/DDBJ databases">
        <title>Genomic Encyclopedia of Type Strains, Phase IV (KMG-IV): sequencing the most valuable type-strain genomes for metagenomic binning, comparative biology and taxonomic classification.</title>
        <authorList>
            <person name="Goeker M."/>
        </authorList>
    </citation>
    <scope>NUCLEOTIDE SEQUENCE [LARGE SCALE GENOMIC DNA]</scope>
    <source>
        <strain evidence="3 4">DSM 21634</strain>
    </source>
</reference>
<evidence type="ECO:0000313" key="4">
    <source>
        <dbReference type="Proteomes" id="UP000252884"/>
    </source>
</evidence>
<accession>A0A368XG85</accession>
<evidence type="ECO:0000313" key="3">
    <source>
        <dbReference type="EMBL" id="RCW66206.1"/>
    </source>
</evidence>
<keyword evidence="4" id="KW-1185">Reference proteome</keyword>
<comment type="caution">
    <text evidence="3">The sequence shown here is derived from an EMBL/GenBank/DDBJ whole genome shotgun (WGS) entry which is preliminary data.</text>
</comment>
<dbReference type="OrthoDB" id="8558441at2"/>
<dbReference type="NCBIfam" id="TIGR03746">
    <property type="entry name" value="conj_TIGR03746"/>
    <property type="match status" value="1"/>
</dbReference>
<protein>
    <submittedName>
        <fullName evidence="3">Integrating conjugative element protein (TIGR03746 family)</fullName>
    </submittedName>
</protein>
<dbReference type="Proteomes" id="UP000252884">
    <property type="component" value="Unassembled WGS sequence"/>
</dbReference>
<dbReference type="InterPro" id="IPR021548">
    <property type="entry name" value="DUF2895"/>
</dbReference>
<proteinExistence type="predicted"/>
<evidence type="ECO:0000256" key="2">
    <source>
        <dbReference type="SAM" id="Phobius"/>
    </source>
</evidence>
<dbReference type="RefSeq" id="WP_114471565.1">
    <property type="nucleotide sequence ID" value="NZ_QPJK01000011.1"/>
</dbReference>
<name>A0A368XG85_9BURK</name>
<feature type="transmembrane region" description="Helical" evidence="2">
    <location>
        <begin position="20"/>
        <end position="37"/>
    </location>
</feature>
<keyword evidence="2" id="KW-1133">Transmembrane helix</keyword>
<organism evidence="3 4">
    <name type="scientific">Pseudorhodoferax soli</name>
    <dbReference type="NCBI Taxonomy" id="545864"/>
    <lineage>
        <taxon>Bacteria</taxon>
        <taxon>Pseudomonadati</taxon>
        <taxon>Pseudomonadota</taxon>
        <taxon>Betaproteobacteria</taxon>
        <taxon>Burkholderiales</taxon>
        <taxon>Comamonadaceae</taxon>
    </lineage>
</organism>
<dbReference type="EMBL" id="QPJK01000011">
    <property type="protein sequence ID" value="RCW66206.1"/>
    <property type="molecule type" value="Genomic_DNA"/>
</dbReference>
<keyword evidence="2" id="KW-0472">Membrane</keyword>
<keyword evidence="2" id="KW-0812">Transmembrane</keyword>
<feature type="region of interest" description="Disordered" evidence="1">
    <location>
        <begin position="218"/>
        <end position="262"/>
    </location>
</feature>
<dbReference type="Pfam" id="PF11444">
    <property type="entry name" value="DUF2895"/>
    <property type="match status" value="1"/>
</dbReference>